<dbReference type="Proteomes" id="UP000051298">
    <property type="component" value="Unassembled WGS sequence"/>
</dbReference>
<dbReference type="SUPFAM" id="SSF56281">
    <property type="entry name" value="Metallo-hydrolase/oxidoreductase"/>
    <property type="match status" value="1"/>
</dbReference>
<name>A0A0N7LTY7_9RHOB</name>
<dbReference type="Gene3D" id="3.60.15.10">
    <property type="entry name" value="Ribonuclease Z/Hydroxyacylglutathione hydrolase-like"/>
    <property type="match status" value="1"/>
</dbReference>
<gene>
    <name evidence="2" type="ORF">THS5294_03324</name>
</gene>
<feature type="signal peptide" evidence="1">
    <location>
        <begin position="1"/>
        <end position="19"/>
    </location>
</feature>
<dbReference type="EMBL" id="CYRX01000033">
    <property type="protein sequence ID" value="CUH62010.1"/>
    <property type="molecule type" value="Genomic_DNA"/>
</dbReference>
<dbReference type="PANTHER" id="PTHR39189">
    <property type="entry name" value="UPF0173 METAL-DEPENDENT HYDROLASE YTKL"/>
    <property type="match status" value="1"/>
</dbReference>
<evidence type="ECO:0000256" key="1">
    <source>
        <dbReference type="SAM" id="SignalP"/>
    </source>
</evidence>
<dbReference type="STRING" id="266809.PM03_02030"/>
<dbReference type="AlphaFoldDB" id="A0A0N7LTY7"/>
<evidence type="ECO:0008006" key="4">
    <source>
        <dbReference type="Google" id="ProtNLM"/>
    </source>
</evidence>
<dbReference type="PANTHER" id="PTHR39189:SF1">
    <property type="entry name" value="UPF0173 METAL-DEPENDENT HYDROLASE YTKL"/>
    <property type="match status" value="1"/>
</dbReference>
<accession>A0A0N7LTY7</accession>
<dbReference type="InterPro" id="IPR036866">
    <property type="entry name" value="RibonucZ/Hydroxyglut_hydro"/>
</dbReference>
<dbReference type="eggNOG" id="COG2220">
    <property type="taxonomic scope" value="Bacteria"/>
</dbReference>
<sequence>MLRLFATCLLLALPFTAAAQDRRPSHCIAIADAAPGLEYIQKAAYGTPLPDEFTTRIHFIDHAMFLIETHGGLRLVTDYSGFIGATPMIPDVVTMNRAHTTHFTDFPDPAIPHVLRGWSETRGMSADHHLDLGEVLVRSVSTDIRNRFDNGRIENGNSVFVFEVGGLCIGHLGHLHHEPNAAQYAAIGRLDVVMAPIDGGFTVPLETMTAIVARLRSSLVIPMHWFSLSSLDRFLEGMAAEGFVIERDGAHSMEVSLRNLPSQPTVRVLMPQWLNAPTND</sequence>
<reference evidence="2 3" key="1">
    <citation type="submission" date="2015-09" db="EMBL/GenBank/DDBJ databases">
        <authorList>
            <consortium name="Swine Surveillance"/>
        </authorList>
    </citation>
    <scope>NUCLEOTIDE SEQUENCE [LARGE SCALE GENOMIC DNA]</scope>
    <source>
        <strain evidence="2 3">CECT 5294</strain>
    </source>
</reference>
<organism evidence="2 3">
    <name type="scientific">Thalassobacter stenotrophicus</name>
    <dbReference type="NCBI Taxonomy" id="266809"/>
    <lineage>
        <taxon>Bacteria</taxon>
        <taxon>Pseudomonadati</taxon>
        <taxon>Pseudomonadota</taxon>
        <taxon>Alphaproteobacteria</taxon>
        <taxon>Rhodobacterales</taxon>
        <taxon>Roseobacteraceae</taxon>
        <taxon>Thalassobacter</taxon>
    </lineage>
</organism>
<feature type="chain" id="PRO_5006015609" description="Metal-dependent hydrolase" evidence="1">
    <location>
        <begin position="20"/>
        <end position="280"/>
    </location>
</feature>
<protein>
    <recommendedName>
        <fullName evidence="4">Metal-dependent hydrolase</fullName>
    </recommendedName>
</protein>
<dbReference type="Pfam" id="PF13483">
    <property type="entry name" value="Lactamase_B_3"/>
    <property type="match status" value="1"/>
</dbReference>
<proteinExistence type="predicted"/>
<evidence type="ECO:0000313" key="2">
    <source>
        <dbReference type="EMBL" id="CUH62010.1"/>
    </source>
</evidence>
<dbReference type="RefSeq" id="WP_058124569.1">
    <property type="nucleotide sequence ID" value="NZ_CYRX01000033.1"/>
</dbReference>
<evidence type="ECO:0000313" key="3">
    <source>
        <dbReference type="Proteomes" id="UP000051298"/>
    </source>
</evidence>
<keyword evidence="1" id="KW-0732">Signal</keyword>